<proteinExistence type="inferred from homology"/>
<evidence type="ECO:0000256" key="4">
    <source>
        <dbReference type="ARBA" id="ARBA00022801"/>
    </source>
</evidence>
<dbReference type="Gene3D" id="1.10.1370.40">
    <property type="match status" value="3"/>
</dbReference>
<dbReference type="PANTHER" id="PTHR43660:SF1">
    <property type="entry name" value="DIPEPTIDYL CARBOXYPEPTIDASE"/>
    <property type="match status" value="1"/>
</dbReference>
<reference evidence="9 10" key="1">
    <citation type="submission" date="2019-05" db="EMBL/GenBank/DDBJ databases">
        <title>Nakamurella sp. N5BH11, whole genome shotgun sequence.</title>
        <authorList>
            <person name="Tuo L."/>
        </authorList>
    </citation>
    <scope>NUCLEOTIDE SEQUENCE [LARGE SCALE GENOMIC DNA]</scope>
    <source>
        <strain evidence="9 10">N5BH11</strain>
    </source>
</reference>
<dbReference type="GO" id="GO:0004180">
    <property type="term" value="F:carboxypeptidase activity"/>
    <property type="evidence" value="ECO:0007669"/>
    <property type="project" value="TreeGrafter"/>
</dbReference>
<accession>A0A4U6QCM2</accession>
<comment type="caution">
    <text evidence="9">The sequence shown here is derived from an EMBL/GenBank/DDBJ whole genome shotgun (WGS) entry which is preliminary data.</text>
</comment>
<dbReference type="InterPro" id="IPR034005">
    <property type="entry name" value="M3A_DCP"/>
</dbReference>
<dbReference type="GO" id="GO:0046872">
    <property type="term" value="F:metal ion binding"/>
    <property type="evidence" value="ECO:0007669"/>
    <property type="project" value="UniProtKB-UniRule"/>
</dbReference>
<dbReference type="RefSeq" id="WP_137450864.1">
    <property type="nucleotide sequence ID" value="NZ_SZZH01000004.1"/>
</dbReference>
<comment type="similarity">
    <text evidence="1 7">Belongs to the peptidase M3 family.</text>
</comment>
<keyword evidence="3 7" id="KW-0479">Metal-binding</keyword>
<evidence type="ECO:0000256" key="7">
    <source>
        <dbReference type="RuleBase" id="RU003435"/>
    </source>
</evidence>
<dbReference type="InterPro" id="IPR001567">
    <property type="entry name" value="Pept_M3A_M3B_dom"/>
</dbReference>
<dbReference type="GO" id="GO:0006508">
    <property type="term" value="P:proteolysis"/>
    <property type="evidence" value="ECO:0007669"/>
    <property type="project" value="UniProtKB-KW"/>
</dbReference>
<dbReference type="GO" id="GO:0005829">
    <property type="term" value="C:cytosol"/>
    <property type="evidence" value="ECO:0007669"/>
    <property type="project" value="TreeGrafter"/>
</dbReference>
<dbReference type="OrthoDB" id="9773538at2"/>
<feature type="domain" description="Peptidase M3A/M3B catalytic" evidence="8">
    <location>
        <begin position="228"/>
        <end position="683"/>
    </location>
</feature>
<evidence type="ECO:0000256" key="2">
    <source>
        <dbReference type="ARBA" id="ARBA00022670"/>
    </source>
</evidence>
<dbReference type="CDD" id="cd06456">
    <property type="entry name" value="M3A_DCP"/>
    <property type="match status" value="1"/>
</dbReference>
<keyword evidence="5 7" id="KW-0862">Zinc</keyword>
<dbReference type="Proteomes" id="UP000306985">
    <property type="component" value="Unassembled WGS sequence"/>
</dbReference>
<dbReference type="EMBL" id="SZZH01000004">
    <property type="protein sequence ID" value="TKV57780.1"/>
    <property type="molecule type" value="Genomic_DNA"/>
</dbReference>
<gene>
    <name evidence="9" type="ORF">FDO65_16715</name>
</gene>
<dbReference type="PANTHER" id="PTHR43660">
    <property type="entry name" value="DIPEPTIDYL CARBOXYPEPTIDASE"/>
    <property type="match status" value="1"/>
</dbReference>
<evidence type="ECO:0000256" key="5">
    <source>
        <dbReference type="ARBA" id="ARBA00022833"/>
    </source>
</evidence>
<keyword evidence="10" id="KW-1185">Reference proteome</keyword>
<evidence type="ECO:0000313" key="9">
    <source>
        <dbReference type="EMBL" id="TKV57780.1"/>
    </source>
</evidence>
<organism evidence="9 10">
    <name type="scientific">Nakamurella flava</name>
    <dbReference type="NCBI Taxonomy" id="2576308"/>
    <lineage>
        <taxon>Bacteria</taxon>
        <taxon>Bacillati</taxon>
        <taxon>Actinomycetota</taxon>
        <taxon>Actinomycetes</taxon>
        <taxon>Nakamurellales</taxon>
        <taxon>Nakamurellaceae</taxon>
        <taxon>Nakamurella</taxon>
    </lineage>
</organism>
<dbReference type="SUPFAM" id="SSF55486">
    <property type="entry name" value="Metalloproteases ('zincins'), catalytic domain"/>
    <property type="match status" value="1"/>
</dbReference>
<sequence>MNPLLHASTLPLGLPDFAAISPEHLAPALDAGMAEHRAEVAAIAADPAPPTFVNTLVPLERSGALLDRAMTVLGALVANRSTDELRAIDAAYSPLLCAHHDAVTLDPAVFARIEAIHQSLPTTTGLTPEDRRLVERHHRDRVLAGARLDEAGRARLTELNQRIAALQTRFEQLLLRSAESRALLVDRADELDGLSADAIAAAADAAERAGHPGRYQLALVLPTGQPALARLTRRATRQALLAASTGRGGPHDPDTDTGPVLRELTAVRAERAGLLGFAGHADSVVADQTAGSVEAIDDFLSRLVGPARVVADAERAELVALAAADGIDDFAAHDWAFYAQRARGRRHQVDAAALREYFKLDTVLQEGVFAAAERLYGIRMVERPDLVGHTAQARVWEVRQQAAPGADDEQTIGLFVGDFFAREGKRGGAWMNSLVLQSDLLGDKPVVTNNLNIAPPAPGQPVLLTLDEVRTAFHEFGHALHGLFSRVRYPRLSGTAVPRDIVEYPSQVNELWMYWPELLPRFARSVVTGEPLPPAQVAAVLAASRDGSGYRMVEMLGATLLDLAWHRLAPGEQVDDVDAFEAAALERAGIADPHIPPRYRSRYFQHIFAGAGYAAGYYSYLWAELVDADTSEWFVENGGLDRDLGDRFRAGILAVGGSRDILDGFRELRGRDPEIGPLLRRHGLDSGDRTESATLRP</sequence>
<dbReference type="Pfam" id="PF01432">
    <property type="entry name" value="Peptidase_M3"/>
    <property type="match status" value="1"/>
</dbReference>
<dbReference type="InterPro" id="IPR045090">
    <property type="entry name" value="Pept_M3A_M3B"/>
</dbReference>
<evidence type="ECO:0000256" key="3">
    <source>
        <dbReference type="ARBA" id="ARBA00022723"/>
    </source>
</evidence>
<dbReference type="GO" id="GO:0004222">
    <property type="term" value="F:metalloendopeptidase activity"/>
    <property type="evidence" value="ECO:0007669"/>
    <property type="project" value="InterPro"/>
</dbReference>
<keyword evidence="2 7" id="KW-0645">Protease</keyword>
<dbReference type="AlphaFoldDB" id="A0A4U6QCM2"/>
<name>A0A4U6QCM2_9ACTN</name>
<evidence type="ECO:0000313" key="10">
    <source>
        <dbReference type="Proteomes" id="UP000306985"/>
    </source>
</evidence>
<keyword evidence="4 7" id="KW-0378">Hydrolase</keyword>
<evidence type="ECO:0000256" key="1">
    <source>
        <dbReference type="ARBA" id="ARBA00006040"/>
    </source>
</evidence>
<evidence type="ECO:0000259" key="8">
    <source>
        <dbReference type="Pfam" id="PF01432"/>
    </source>
</evidence>
<evidence type="ECO:0000256" key="6">
    <source>
        <dbReference type="ARBA" id="ARBA00023049"/>
    </source>
</evidence>
<keyword evidence="6 7" id="KW-0482">Metalloprotease</keyword>
<protein>
    <submittedName>
        <fullName evidence="9">M3 family metallopeptidase</fullName>
    </submittedName>
</protein>
<comment type="cofactor">
    <cofactor evidence="7">
        <name>Zn(2+)</name>
        <dbReference type="ChEBI" id="CHEBI:29105"/>
    </cofactor>
    <text evidence="7">Binds 1 zinc ion.</text>
</comment>